<comment type="catalytic activity">
    <reaction evidence="4 5">
        <text>L-glutaminyl-[peptide chain release factor] + S-adenosyl-L-methionine = N(5)-methyl-L-glutaminyl-[peptide chain release factor] + S-adenosyl-L-homocysteine + H(+)</text>
        <dbReference type="Rhea" id="RHEA:42896"/>
        <dbReference type="Rhea" id="RHEA-COMP:10271"/>
        <dbReference type="Rhea" id="RHEA-COMP:10272"/>
        <dbReference type="ChEBI" id="CHEBI:15378"/>
        <dbReference type="ChEBI" id="CHEBI:30011"/>
        <dbReference type="ChEBI" id="CHEBI:57856"/>
        <dbReference type="ChEBI" id="CHEBI:59789"/>
        <dbReference type="ChEBI" id="CHEBI:61891"/>
        <dbReference type="EC" id="2.1.1.297"/>
    </reaction>
</comment>
<dbReference type="PROSITE" id="PS00092">
    <property type="entry name" value="N6_MTASE"/>
    <property type="match status" value="1"/>
</dbReference>
<dbReference type="Pfam" id="PF05175">
    <property type="entry name" value="MTS"/>
    <property type="match status" value="1"/>
</dbReference>
<feature type="binding site" evidence="5">
    <location>
        <begin position="121"/>
        <end position="125"/>
    </location>
    <ligand>
        <name>S-adenosyl-L-methionine</name>
        <dbReference type="ChEBI" id="CHEBI:59789"/>
    </ligand>
</feature>
<dbReference type="PANTHER" id="PTHR18895:SF74">
    <property type="entry name" value="MTRF1L RELEASE FACTOR GLUTAMINE METHYLTRANSFERASE"/>
    <property type="match status" value="1"/>
</dbReference>
<dbReference type="Gene3D" id="3.40.50.150">
    <property type="entry name" value="Vaccinia Virus protein VP39"/>
    <property type="match status" value="1"/>
</dbReference>
<evidence type="ECO:0000256" key="1">
    <source>
        <dbReference type="ARBA" id="ARBA00022603"/>
    </source>
</evidence>
<dbReference type="SUPFAM" id="SSF53335">
    <property type="entry name" value="S-adenosyl-L-methionine-dependent methyltransferases"/>
    <property type="match status" value="1"/>
</dbReference>
<dbReference type="InterPro" id="IPR040758">
    <property type="entry name" value="PrmC_N"/>
</dbReference>
<evidence type="ECO:0000313" key="10">
    <source>
        <dbReference type="Proteomes" id="UP000295210"/>
    </source>
</evidence>
<dbReference type="EMBL" id="SMGK01000001">
    <property type="protein sequence ID" value="TCK75110.1"/>
    <property type="molecule type" value="Genomic_DNA"/>
</dbReference>
<evidence type="ECO:0000259" key="8">
    <source>
        <dbReference type="Pfam" id="PF17827"/>
    </source>
</evidence>
<organism evidence="9 10">
    <name type="scientific">Acidipila rosea</name>
    <dbReference type="NCBI Taxonomy" id="768535"/>
    <lineage>
        <taxon>Bacteria</taxon>
        <taxon>Pseudomonadati</taxon>
        <taxon>Acidobacteriota</taxon>
        <taxon>Terriglobia</taxon>
        <taxon>Terriglobales</taxon>
        <taxon>Acidobacteriaceae</taxon>
        <taxon>Acidipila</taxon>
    </lineage>
</organism>
<dbReference type="InterPro" id="IPR002052">
    <property type="entry name" value="DNA_methylase_N6_adenine_CS"/>
</dbReference>
<dbReference type="AlphaFoldDB" id="A0A4R1LCD3"/>
<keyword evidence="1 5" id="KW-0489">Methyltransferase</keyword>
<comment type="function">
    <text evidence="5">Methylates the class 1 translation termination release factors RF1/PrfA and RF2/PrfB on the glutamine residue of the universally conserved GGQ motif.</text>
</comment>
<evidence type="ECO:0000256" key="5">
    <source>
        <dbReference type="HAMAP-Rule" id="MF_02126"/>
    </source>
</evidence>
<evidence type="ECO:0000256" key="6">
    <source>
        <dbReference type="SAM" id="MobiDB-lite"/>
    </source>
</evidence>
<dbReference type="InterPro" id="IPR029063">
    <property type="entry name" value="SAM-dependent_MTases_sf"/>
</dbReference>
<dbReference type="InterPro" id="IPR007848">
    <property type="entry name" value="Small_mtfrase_dom"/>
</dbReference>
<dbReference type="InterPro" id="IPR004556">
    <property type="entry name" value="HemK-like"/>
</dbReference>
<dbReference type="RefSeq" id="WP_165876567.1">
    <property type="nucleotide sequence ID" value="NZ_SMGK01000001.1"/>
</dbReference>
<keyword evidence="2 5" id="KW-0808">Transferase</keyword>
<comment type="similarity">
    <text evidence="5">Belongs to the protein N5-glutamine methyltransferase family. PrmC subfamily.</text>
</comment>
<dbReference type="CDD" id="cd02440">
    <property type="entry name" value="AdoMet_MTases"/>
    <property type="match status" value="1"/>
</dbReference>
<feature type="domain" description="Release factor glutamine methyltransferase N-terminal" evidence="8">
    <location>
        <begin position="8"/>
        <end position="76"/>
    </location>
</feature>
<feature type="binding site" evidence="5">
    <location>
        <begin position="188"/>
        <end position="191"/>
    </location>
    <ligand>
        <name>substrate</name>
    </ligand>
</feature>
<dbReference type="InterPro" id="IPR050320">
    <property type="entry name" value="N5-glutamine_MTase"/>
</dbReference>
<dbReference type="HAMAP" id="MF_02126">
    <property type="entry name" value="RF_methyltr_PrmC"/>
    <property type="match status" value="1"/>
</dbReference>
<comment type="caution">
    <text evidence="9">The sequence shown here is derived from an EMBL/GenBank/DDBJ whole genome shotgun (WGS) entry which is preliminary data.</text>
</comment>
<comment type="caution">
    <text evidence="5">Lacks conserved residue(s) required for the propagation of feature annotation.</text>
</comment>
<proteinExistence type="inferred from homology"/>
<feature type="region of interest" description="Disordered" evidence="6">
    <location>
        <begin position="1"/>
        <end position="23"/>
    </location>
</feature>
<accession>A0A4R1LCD3</accession>
<dbReference type="GO" id="GO:0102559">
    <property type="term" value="F:peptide chain release factor N(5)-glutamine methyltransferase activity"/>
    <property type="evidence" value="ECO:0007669"/>
    <property type="project" value="UniProtKB-EC"/>
</dbReference>
<dbReference type="GO" id="GO:0003676">
    <property type="term" value="F:nucleic acid binding"/>
    <property type="evidence" value="ECO:0007669"/>
    <property type="project" value="InterPro"/>
</dbReference>
<dbReference type="EC" id="2.1.1.297" evidence="5"/>
<dbReference type="InterPro" id="IPR019874">
    <property type="entry name" value="RF_methyltr_PrmC"/>
</dbReference>
<evidence type="ECO:0000256" key="3">
    <source>
        <dbReference type="ARBA" id="ARBA00022691"/>
    </source>
</evidence>
<feature type="binding site" evidence="5">
    <location>
        <position position="144"/>
    </location>
    <ligand>
        <name>S-adenosyl-L-methionine</name>
        <dbReference type="ChEBI" id="CHEBI:59789"/>
    </ligand>
</feature>
<dbReference type="Pfam" id="PF17827">
    <property type="entry name" value="PrmC_N"/>
    <property type="match status" value="1"/>
</dbReference>
<gene>
    <name evidence="5" type="primary">prmC</name>
    <name evidence="9" type="ORF">C7378_0090</name>
</gene>
<keyword evidence="10" id="KW-1185">Reference proteome</keyword>
<protein>
    <recommendedName>
        <fullName evidence="5">Release factor glutamine methyltransferase</fullName>
        <shortName evidence="5">RF MTase</shortName>
        <ecNumber evidence="5">2.1.1.297</ecNumber>
    </recommendedName>
    <alternativeName>
        <fullName evidence="5">N5-glutamine methyltransferase PrmC</fullName>
    </alternativeName>
    <alternativeName>
        <fullName evidence="5">Protein-(glutamine-N5) MTase PrmC</fullName>
    </alternativeName>
    <alternativeName>
        <fullName evidence="5">Protein-glutamine N-methyltransferase PrmC</fullName>
    </alternativeName>
</protein>
<feature type="binding site" evidence="5">
    <location>
        <position position="188"/>
    </location>
    <ligand>
        <name>S-adenosyl-L-methionine</name>
        <dbReference type="ChEBI" id="CHEBI:59789"/>
    </ligand>
</feature>
<reference evidence="9 10" key="1">
    <citation type="submission" date="2019-03" db="EMBL/GenBank/DDBJ databases">
        <title>Genomic Encyclopedia of Type Strains, Phase IV (KMG-IV): sequencing the most valuable type-strain genomes for metagenomic binning, comparative biology and taxonomic classification.</title>
        <authorList>
            <person name="Goeker M."/>
        </authorList>
    </citation>
    <scope>NUCLEOTIDE SEQUENCE [LARGE SCALE GENOMIC DNA]</scope>
    <source>
        <strain evidence="9 10">DSM 103428</strain>
    </source>
</reference>
<dbReference type="NCBIfam" id="TIGR03534">
    <property type="entry name" value="RF_mod_PrmC"/>
    <property type="match status" value="1"/>
</dbReference>
<keyword evidence="3 5" id="KW-0949">S-adenosyl-L-methionine</keyword>
<evidence type="ECO:0000256" key="2">
    <source>
        <dbReference type="ARBA" id="ARBA00022679"/>
    </source>
</evidence>
<dbReference type="Gene3D" id="1.10.8.10">
    <property type="entry name" value="DNA helicase RuvA subunit, C-terminal domain"/>
    <property type="match status" value="1"/>
</dbReference>
<name>A0A4R1LCD3_9BACT</name>
<evidence type="ECO:0000256" key="4">
    <source>
        <dbReference type="ARBA" id="ARBA00048391"/>
    </source>
</evidence>
<evidence type="ECO:0000313" key="9">
    <source>
        <dbReference type="EMBL" id="TCK75110.1"/>
    </source>
</evidence>
<feature type="domain" description="Methyltransferase small" evidence="7">
    <location>
        <begin position="104"/>
        <end position="197"/>
    </location>
</feature>
<dbReference type="Proteomes" id="UP000295210">
    <property type="component" value="Unassembled WGS sequence"/>
</dbReference>
<dbReference type="NCBIfam" id="TIGR00536">
    <property type="entry name" value="hemK_fam"/>
    <property type="match status" value="1"/>
</dbReference>
<dbReference type="PANTHER" id="PTHR18895">
    <property type="entry name" value="HEMK METHYLTRANSFERASE"/>
    <property type="match status" value="1"/>
</dbReference>
<dbReference type="GO" id="GO:0032259">
    <property type="term" value="P:methylation"/>
    <property type="evidence" value="ECO:0007669"/>
    <property type="project" value="UniProtKB-KW"/>
</dbReference>
<sequence length="279" mass="30332">MPETLRSALDDGAEQLSSSSQQPRRDAELLLMHVMGCDRVFLLTHPDAKLDTAQKEALDAALRRRAAHEPMQYILGEQEFYGLRMEVTPDVLIPRPETEHLVEALLAHVAHDLPLKIADVGTGSGAIAVALAHLLPLAEITALDLYPQALQIAKRNAEAHSVAGRMRFLQSDLLAAVEGESFDAIVSNPPYIADSEVLEAQVSEWEPHTALFAGQTGLEIYERLIPQAAAALKPGGWLLLEIGHGQQAAIAALLREWSEVSFVPDLQGIPRVACARRSA</sequence>
<evidence type="ECO:0000259" key="7">
    <source>
        <dbReference type="Pfam" id="PF05175"/>
    </source>
</evidence>